<dbReference type="PANTHER" id="PTHR15562">
    <property type="entry name" value="TP53-TARGET GENE 5 PROTEIN"/>
    <property type="match status" value="1"/>
</dbReference>
<evidence type="ECO:0000256" key="1">
    <source>
        <dbReference type="SAM" id="MobiDB-lite"/>
    </source>
</evidence>
<dbReference type="eggNOG" id="ENOG502SYWX">
    <property type="taxonomic scope" value="Eukaryota"/>
</dbReference>
<organism evidence="2 3">
    <name type="scientific">Tupaia chinensis</name>
    <name type="common">Chinese tree shrew</name>
    <name type="synonym">Tupaia belangeri chinensis</name>
    <dbReference type="NCBI Taxonomy" id="246437"/>
    <lineage>
        <taxon>Eukaryota</taxon>
        <taxon>Metazoa</taxon>
        <taxon>Chordata</taxon>
        <taxon>Craniata</taxon>
        <taxon>Vertebrata</taxon>
        <taxon>Euteleostomi</taxon>
        <taxon>Mammalia</taxon>
        <taxon>Eutheria</taxon>
        <taxon>Euarchontoglires</taxon>
        <taxon>Scandentia</taxon>
        <taxon>Tupaiidae</taxon>
        <taxon>Tupaia</taxon>
    </lineage>
</organism>
<dbReference type="Pfam" id="PF15331">
    <property type="entry name" value="TP53IP5"/>
    <property type="match status" value="1"/>
</dbReference>
<evidence type="ECO:0000313" key="2">
    <source>
        <dbReference type="EMBL" id="ELW61666.1"/>
    </source>
</evidence>
<dbReference type="Proteomes" id="UP000011518">
    <property type="component" value="Unassembled WGS sequence"/>
</dbReference>
<gene>
    <name evidence="2" type="ORF">TREES_T100009151</name>
</gene>
<keyword evidence="3" id="KW-1185">Reference proteome</keyword>
<accession>L9KG16</accession>
<feature type="compositionally biased region" description="Basic and acidic residues" evidence="1">
    <location>
        <begin position="112"/>
        <end position="130"/>
    </location>
</feature>
<dbReference type="PANTHER" id="PTHR15562:SF0">
    <property type="entry name" value="TP53-TARGET GENE 5 PROTEIN"/>
    <property type="match status" value="1"/>
</dbReference>
<reference evidence="3" key="1">
    <citation type="submission" date="2012-07" db="EMBL/GenBank/DDBJ databases">
        <title>Genome of the Chinese tree shrew, a rising model animal genetically related to primates.</title>
        <authorList>
            <person name="Zhang G."/>
            <person name="Fan Y."/>
            <person name="Yao Y."/>
            <person name="Huang Z."/>
        </authorList>
    </citation>
    <scope>NUCLEOTIDE SEQUENCE [LARGE SCALE GENOMIC DNA]</scope>
</reference>
<reference evidence="3" key="2">
    <citation type="journal article" date="2013" name="Nat. Commun.">
        <title>Genome of the Chinese tree shrew.</title>
        <authorList>
            <person name="Fan Y."/>
            <person name="Huang Z.Y."/>
            <person name="Cao C.C."/>
            <person name="Chen C.S."/>
            <person name="Chen Y.X."/>
            <person name="Fan D.D."/>
            <person name="He J."/>
            <person name="Hou H.L."/>
            <person name="Hu L."/>
            <person name="Hu X.T."/>
            <person name="Jiang X.T."/>
            <person name="Lai R."/>
            <person name="Lang Y.S."/>
            <person name="Liang B."/>
            <person name="Liao S.G."/>
            <person name="Mu D."/>
            <person name="Ma Y.Y."/>
            <person name="Niu Y.Y."/>
            <person name="Sun X.Q."/>
            <person name="Xia J.Q."/>
            <person name="Xiao J."/>
            <person name="Xiong Z.Q."/>
            <person name="Xu L."/>
            <person name="Yang L."/>
            <person name="Zhang Y."/>
            <person name="Zhao W."/>
            <person name="Zhao X.D."/>
            <person name="Zheng Y.T."/>
            <person name="Zhou J.M."/>
            <person name="Zhu Y.B."/>
            <person name="Zhang G.J."/>
            <person name="Wang J."/>
            <person name="Yao Y.G."/>
        </authorList>
    </citation>
    <scope>NUCLEOTIDE SEQUENCE [LARGE SCALE GENOMIC DNA]</scope>
</reference>
<protein>
    <submittedName>
        <fullName evidence="2">TP53-target 5 protein</fullName>
    </submittedName>
</protein>
<proteinExistence type="predicted"/>
<evidence type="ECO:0000313" key="3">
    <source>
        <dbReference type="Proteomes" id="UP000011518"/>
    </source>
</evidence>
<feature type="region of interest" description="Disordered" evidence="1">
    <location>
        <begin position="81"/>
        <end position="177"/>
    </location>
</feature>
<feature type="compositionally biased region" description="Basic and acidic residues" evidence="1">
    <location>
        <begin position="151"/>
        <end position="160"/>
    </location>
</feature>
<feature type="compositionally biased region" description="Basic residues" evidence="1">
    <location>
        <begin position="1"/>
        <end position="13"/>
    </location>
</feature>
<name>L9KG16_TUPCH</name>
<feature type="region of interest" description="Disordered" evidence="1">
    <location>
        <begin position="1"/>
        <end position="28"/>
    </location>
</feature>
<sequence length="297" mass="33768">MSPSVKKRPKNRVVSKMQDDDPQDKTNQPVSKIIKRTRLKTVLKNLSLLKLLKSSNRRIHELHSLARRCWRSLLRVPKMLCSSSGDNVSSKVKQNSKVLQEAKCPKNNLESQKAEFTGEPKETKPKEWSKVRNKAKRSPEGVPSEQQAEPEVPKTSRGHDLNTGARGRQPPTEGPRVIFLKTNNQKTPMGDMKQLDVADQWIWFEGLPTRIHLPGPRVMCRSSALRWVKRCCTRFCSASLEMPMGYAYKTPLPPSLRNKEAVLNIETSRLQLAQRAMRTSTCLPVPLYAPHRCGSAW</sequence>
<feature type="compositionally biased region" description="Polar residues" evidence="1">
    <location>
        <begin position="81"/>
        <end position="98"/>
    </location>
</feature>
<dbReference type="AlphaFoldDB" id="L9KG16"/>
<dbReference type="InterPro" id="IPR029290">
    <property type="entry name" value="TP53TG5"/>
</dbReference>
<dbReference type="InParanoid" id="L9KG16"/>
<dbReference type="EMBL" id="KB320863">
    <property type="protein sequence ID" value="ELW61666.1"/>
    <property type="molecule type" value="Genomic_DNA"/>
</dbReference>
<dbReference type="STRING" id="246437.L9KG16"/>
<dbReference type="FunCoup" id="L9KG16">
    <property type="interactions" value="330"/>
</dbReference>